<dbReference type="InterPro" id="IPR029060">
    <property type="entry name" value="PIN-like_dom_sf"/>
</dbReference>
<dbReference type="InterPro" id="IPR016541">
    <property type="entry name" value="UCP008505"/>
</dbReference>
<protein>
    <submittedName>
        <fullName evidence="1">DUF4411 family protein</fullName>
    </submittedName>
</protein>
<dbReference type="EMBL" id="JABEND010000003">
    <property type="protein sequence ID" value="NNG35409.1"/>
    <property type="molecule type" value="Genomic_DNA"/>
</dbReference>
<dbReference type="RefSeq" id="WP_171199106.1">
    <property type="nucleotide sequence ID" value="NZ_JABEND010000003.1"/>
</dbReference>
<keyword evidence="2" id="KW-1185">Reference proteome</keyword>
<comment type="caution">
    <text evidence="1">The sequence shown here is derived from an EMBL/GenBank/DDBJ whole genome shotgun (WGS) entry which is preliminary data.</text>
</comment>
<name>A0A849A485_9ACTN</name>
<reference evidence="1 2" key="1">
    <citation type="submission" date="2020-05" db="EMBL/GenBank/DDBJ databases">
        <title>Nakamurella sp. DB0629 isolated from air conditioner.</title>
        <authorList>
            <person name="Kim D.H."/>
            <person name="Kim D.-U."/>
        </authorList>
    </citation>
    <scope>NUCLEOTIDE SEQUENCE [LARGE SCALE GENOMIC DNA]</scope>
    <source>
        <strain evidence="1 2">DB0629</strain>
    </source>
</reference>
<organism evidence="1 2">
    <name type="scientific">Nakamurella aerolata</name>
    <dbReference type="NCBI Taxonomy" id="1656892"/>
    <lineage>
        <taxon>Bacteria</taxon>
        <taxon>Bacillati</taxon>
        <taxon>Actinomycetota</taxon>
        <taxon>Actinomycetes</taxon>
        <taxon>Nakamurellales</taxon>
        <taxon>Nakamurellaceae</taxon>
        <taxon>Nakamurella</taxon>
    </lineage>
</organism>
<dbReference type="AlphaFoldDB" id="A0A849A485"/>
<proteinExistence type="predicted"/>
<dbReference type="Pfam" id="PF14367">
    <property type="entry name" value="DUF4411"/>
    <property type="match status" value="1"/>
</dbReference>
<gene>
    <name evidence="1" type="ORF">HKD39_06735</name>
</gene>
<dbReference type="Proteomes" id="UP000562984">
    <property type="component" value="Unassembled WGS sequence"/>
</dbReference>
<sequence length="161" mass="17580">MYLLDANVFMEASRLYYSFELAPGFWRWLADPSMLGRVASIPAVRDEITAGKGDLVSWARTLPSSFWLPDSAGVATALVELANWATAPERAYRQEAIDLFLGSADYQLIAHAMASGATVVTREQRAPGAKRVIKIPDACDSHGLASTDPFTTFRALGLRLT</sequence>
<evidence type="ECO:0000313" key="1">
    <source>
        <dbReference type="EMBL" id="NNG35409.1"/>
    </source>
</evidence>
<accession>A0A849A485</accession>
<evidence type="ECO:0000313" key="2">
    <source>
        <dbReference type="Proteomes" id="UP000562984"/>
    </source>
</evidence>
<dbReference type="SUPFAM" id="SSF88723">
    <property type="entry name" value="PIN domain-like"/>
    <property type="match status" value="1"/>
</dbReference>